<dbReference type="InterPro" id="IPR013783">
    <property type="entry name" value="Ig-like_fold"/>
</dbReference>
<dbReference type="InterPro" id="IPR015373">
    <property type="entry name" value="Interferon/interleukin_rcp_dom"/>
</dbReference>
<gene>
    <name evidence="5" type="ORF">E1301_Tti011899</name>
</gene>
<evidence type="ECO:0000259" key="4">
    <source>
        <dbReference type="Pfam" id="PF09294"/>
    </source>
</evidence>
<organism evidence="5 6">
    <name type="scientific">Triplophysa tibetana</name>
    <dbReference type="NCBI Taxonomy" id="1572043"/>
    <lineage>
        <taxon>Eukaryota</taxon>
        <taxon>Metazoa</taxon>
        <taxon>Chordata</taxon>
        <taxon>Craniata</taxon>
        <taxon>Vertebrata</taxon>
        <taxon>Euteleostomi</taxon>
        <taxon>Actinopterygii</taxon>
        <taxon>Neopterygii</taxon>
        <taxon>Teleostei</taxon>
        <taxon>Ostariophysi</taxon>
        <taxon>Cypriniformes</taxon>
        <taxon>Nemacheilidae</taxon>
        <taxon>Triplophysa</taxon>
    </lineage>
</organism>
<feature type="signal peptide" evidence="2">
    <location>
        <begin position="1"/>
        <end position="23"/>
    </location>
</feature>
<dbReference type="Gene3D" id="2.60.40.10">
    <property type="entry name" value="Immunoglobulins"/>
    <property type="match status" value="1"/>
</dbReference>
<dbReference type="Proteomes" id="UP000324632">
    <property type="component" value="Chromosome 4"/>
</dbReference>
<name>A0A5A9PJF7_9TELE</name>
<proteinExistence type="predicted"/>
<comment type="caution">
    <text evidence="5">The sequence shown here is derived from an EMBL/GenBank/DDBJ whole genome shotgun (WGS) entry which is preliminary data.</text>
</comment>
<keyword evidence="1" id="KW-1133">Transmembrane helix</keyword>
<reference evidence="5 6" key="1">
    <citation type="journal article" date="2019" name="Mol. Ecol. Resour.">
        <title>Chromosome-level genome assembly of Triplophysa tibetana, a fish adapted to the harsh high-altitude environment of the Tibetan Plateau.</title>
        <authorList>
            <person name="Yang X."/>
            <person name="Liu H."/>
            <person name="Ma Z."/>
            <person name="Zou Y."/>
            <person name="Zou M."/>
            <person name="Mao Y."/>
            <person name="Li X."/>
            <person name="Wang H."/>
            <person name="Chen T."/>
            <person name="Wang W."/>
            <person name="Yang R."/>
        </authorList>
    </citation>
    <scope>NUCLEOTIDE SEQUENCE [LARGE SCALE GENOMIC DNA]</scope>
    <source>
        <strain evidence="5">TTIB1903HZAU</strain>
        <tissue evidence="5">Muscle</tissue>
    </source>
</reference>
<dbReference type="AlphaFoldDB" id="A0A5A9PJF7"/>
<dbReference type="GO" id="GO:0004896">
    <property type="term" value="F:cytokine receptor activity"/>
    <property type="evidence" value="ECO:0007669"/>
    <property type="project" value="TreeGrafter"/>
</dbReference>
<sequence length="377" mass="43372">MFVELRVLPLIFFMTLHVHSTHAGKLAAPQNVKITSVNMGAVVEYLHNSMDNVTYTTRYSLGRVTTYICNNSKELKCDAGQLPTVFGRYIFQVRAEHEGRFSNWVNADEFTPDTQTIIGPPTVHLFIKNKILEVHVQDPVLKVGRLRNIYREVSYVIKYWIDGFEESVIEKTINNEDKEEEVKMRIKELSLWSRYCTQVRMLLKDKRNETPFSPAVCVHNVPVLIICVIAAAVLLPLVVLSSWLIYKVKEFLYPETELPDRFSKFEAIQHPSNQKEKLDKISAISEDNFYEVPAVKAKNPEDTCCLDPIQEVDYDYKHLMQTKPAPTFYPNHLYPICLKNKFVAHLNQPGFGSSIGIQSCYYNLADSNLNMKHTNVC</sequence>
<dbReference type="InterPro" id="IPR050650">
    <property type="entry name" value="Type-II_Cytokine-TF_Rcpt"/>
</dbReference>
<evidence type="ECO:0000313" key="5">
    <source>
        <dbReference type="EMBL" id="KAA0722524.1"/>
    </source>
</evidence>
<feature type="transmembrane region" description="Helical" evidence="1">
    <location>
        <begin position="223"/>
        <end position="246"/>
    </location>
</feature>
<keyword evidence="1" id="KW-0472">Membrane</keyword>
<feature type="chain" id="PRO_5022721754" evidence="2">
    <location>
        <begin position="24"/>
        <end position="377"/>
    </location>
</feature>
<keyword evidence="6" id="KW-1185">Reference proteome</keyword>
<dbReference type="GO" id="GO:0005886">
    <property type="term" value="C:plasma membrane"/>
    <property type="evidence" value="ECO:0007669"/>
    <property type="project" value="TreeGrafter"/>
</dbReference>
<evidence type="ECO:0000259" key="3">
    <source>
        <dbReference type="Pfam" id="PF01108"/>
    </source>
</evidence>
<feature type="domain" description="Interferon/interleukin receptor" evidence="4">
    <location>
        <begin position="116"/>
        <end position="219"/>
    </location>
</feature>
<dbReference type="InterPro" id="IPR036116">
    <property type="entry name" value="FN3_sf"/>
</dbReference>
<dbReference type="Pfam" id="PF01108">
    <property type="entry name" value="Tissue_fac"/>
    <property type="match status" value="1"/>
</dbReference>
<evidence type="ECO:0000256" key="1">
    <source>
        <dbReference type="SAM" id="Phobius"/>
    </source>
</evidence>
<keyword evidence="1" id="KW-0812">Transmembrane</keyword>
<dbReference type="Pfam" id="PF09294">
    <property type="entry name" value="Interfer-bind"/>
    <property type="match status" value="1"/>
</dbReference>
<protein>
    <submittedName>
        <fullName evidence="5">Uncharacterized protein</fullName>
    </submittedName>
</protein>
<dbReference type="EMBL" id="SOYY01000004">
    <property type="protein sequence ID" value="KAA0722524.1"/>
    <property type="molecule type" value="Genomic_DNA"/>
</dbReference>
<evidence type="ECO:0000313" key="6">
    <source>
        <dbReference type="Proteomes" id="UP000324632"/>
    </source>
</evidence>
<keyword evidence="2" id="KW-0732">Signal</keyword>
<feature type="domain" description="Fibronectin type-III" evidence="3">
    <location>
        <begin position="8"/>
        <end position="104"/>
    </location>
</feature>
<evidence type="ECO:0000256" key="2">
    <source>
        <dbReference type="SAM" id="SignalP"/>
    </source>
</evidence>
<dbReference type="SUPFAM" id="SSF49265">
    <property type="entry name" value="Fibronectin type III"/>
    <property type="match status" value="2"/>
</dbReference>
<dbReference type="InterPro" id="IPR003961">
    <property type="entry name" value="FN3_dom"/>
</dbReference>
<dbReference type="PANTHER" id="PTHR20859">
    <property type="entry name" value="INTERFERON/INTERLEUKIN RECEPTOR"/>
    <property type="match status" value="1"/>
</dbReference>
<dbReference type="PANTHER" id="PTHR20859:SF53">
    <property type="entry name" value="INTERLEUKIN-22 RECEPTOR SUBUNIT ALPHA-1"/>
    <property type="match status" value="1"/>
</dbReference>
<accession>A0A5A9PJF7</accession>